<evidence type="ECO:0000313" key="2">
    <source>
        <dbReference type="Proteomes" id="UP000778951"/>
    </source>
</evidence>
<keyword evidence="2" id="KW-1185">Reference proteome</keyword>
<dbReference type="Proteomes" id="UP000778951">
    <property type="component" value="Unassembled WGS sequence"/>
</dbReference>
<organism evidence="1 2">
    <name type="scientific">Entomospira culicis</name>
    <dbReference type="NCBI Taxonomy" id="2719989"/>
    <lineage>
        <taxon>Bacteria</taxon>
        <taxon>Pseudomonadati</taxon>
        <taxon>Spirochaetota</taxon>
        <taxon>Spirochaetia</taxon>
        <taxon>Spirochaetales</taxon>
        <taxon>Spirochaetaceae</taxon>
        <taxon>Entomospira</taxon>
    </lineage>
</organism>
<accession>A0A968GF77</accession>
<proteinExistence type="predicted"/>
<dbReference type="EMBL" id="JAATLM010000001">
    <property type="protein sequence ID" value="NIZ68731.1"/>
    <property type="molecule type" value="Genomic_DNA"/>
</dbReference>
<gene>
    <name evidence="1" type="ORF">HCT48_00640</name>
</gene>
<evidence type="ECO:0000313" key="1">
    <source>
        <dbReference type="EMBL" id="NIZ68731.1"/>
    </source>
</evidence>
<comment type="caution">
    <text evidence="1">The sequence shown here is derived from an EMBL/GenBank/DDBJ whole genome shotgun (WGS) entry which is preliminary data.</text>
</comment>
<reference evidence="1" key="1">
    <citation type="submission" date="2020-03" db="EMBL/GenBank/DDBJ databases">
        <title>Spirochaetal bacteria isolated from arthropods constitute a novel genus Entomospira genus novum within the order Spirochaetales.</title>
        <authorList>
            <person name="Grana-Miraglia L."/>
            <person name="Sikutova S."/>
            <person name="Fingerle V."/>
            <person name="Sing A."/>
            <person name="Castillo-Ramirez S."/>
            <person name="Margos G."/>
            <person name="Rudolf I."/>
        </authorList>
    </citation>
    <scope>NUCLEOTIDE SEQUENCE</scope>
    <source>
        <strain evidence="1">BR149</strain>
    </source>
</reference>
<dbReference type="AlphaFoldDB" id="A0A968GF77"/>
<protein>
    <submittedName>
        <fullName evidence="1">Uncharacterized protein</fullName>
    </submittedName>
</protein>
<sequence>MDLDDIMKDFDEFGEDAPLDDALPKAVPEYSELSPAKEIPEALKVELRKRAFNEITEFTRPPAPLFDDPLYYKTVLKDEGDIAVRLHDTLTKMFKSTDAGEKLELKNRIIPIYWELHKQLMLKSLEDGVPEPKQLAVRYGAVLPNLIGKEHREVLSEIIWENNTGEAVWYCDEWVKMVAEGKVNRLATDEEVTSRKGDVGVEIARLRSKLDKLTGTKDAMAGFMQNLERERQEMMEQFNTLSTKLAEQHISHRLEGVHLPFDEEQKSAITQLASALKNITNMSKNVELNYNKYLELLADIDKVESDLERLSNGAPTVDNSLAEKEAGQIAVLAKMCTGRRGNHYPILASQFFMARIATIATRENVIKTMDEIEKIDVGIFRREFRRQVNRIPPHVIIIPSYGNSGVCWEPYERNNKATSRGRIAIPMFPGDLRMAVIIALGDLRWQQAKEMAAHYWMEEGLTGGFFQWFSGEKMRGDVRMTFIENYVLWISKESEGMQKLEREVRGIFWRNMPFSLERREKLKDRGFVYNQLYINDQNRPGAFDPVYPD</sequence>
<name>A0A968GF77_9SPIO</name>
<dbReference type="RefSeq" id="WP_167694845.1">
    <property type="nucleotide sequence ID" value="NZ_CP118181.1"/>
</dbReference>